<organism evidence="2 3">
    <name type="scientific">Maribacter luteus</name>
    <dbReference type="NCBI Taxonomy" id="2594478"/>
    <lineage>
        <taxon>Bacteria</taxon>
        <taxon>Pseudomonadati</taxon>
        <taxon>Bacteroidota</taxon>
        <taxon>Flavobacteriia</taxon>
        <taxon>Flavobacteriales</taxon>
        <taxon>Flavobacteriaceae</taxon>
        <taxon>Maribacter</taxon>
    </lineage>
</organism>
<dbReference type="Proteomes" id="UP000443153">
    <property type="component" value="Unassembled WGS sequence"/>
</dbReference>
<comment type="caution">
    <text evidence="2">The sequence shown here is derived from an EMBL/GenBank/DDBJ whole genome shotgun (WGS) entry which is preliminary data.</text>
</comment>
<dbReference type="AlphaFoldDB" id="A0A6I2MR47"/>
<evidence type="ECO:0000256" key="1">
    <source>
        <dbReference type="SAM" id="Phobius"/>
    </source>
</evidence>
<dbReference type="OrthoDB" id="1454687at2"/>
<evidence type="ECO:0000313" key="2">
    <source>
        <dbReference type="EMBL" id="MRX64664.1"/>
    </source>
</evidence>
<accession>A0A6I2MR47</accession>
<protein>
    <submittedName>
        <fullName evidence="2">Uncharacterized protein</fullName>
    </submittedName>
</protein>
<dbReference type="EMBL" id="WKJH01000008">
    <property type="protein sequence ID" value="MRX64664.1"/>
    <property type="molecule type" value="Genomic_DNA"/>
</dbReference>
<dbReference type="RefSeq" id="WP_154366761.1">
    <property type="nucleotide sequence ID" value="NZ_WKJH01000008.1"/>
</dbReference>
<name>A0A6I2MR47_9FLAO</name>
<proteinExistence type="predicted"/>
<feature type="transmembrane region" description="Helical" evidence="1">
    <location>
        <begin position="38"/>
        <end position="59"/>
    </location>
</feature>
<keyword evidence="1" id="KW-0812">Transmembrane</keyword>
<evidence type="ECO:0000313" key="3">
    <source>
        <dbReference type="Proteomes" id="UP000443153"/>
    </source>
</evidence>
<gene>
    <name evidence="2" type="ORF">GJ691_10825</name>
</gene>
<keyword evidence="3" id="KW-1185">Reference proteome</keyword>
<reference evidence="2 3" key="1">
    <citation type="submission" date="2019-11" db="EMBL/GenBank/DDBJ databases">
        <title>Maribacter lutea sp. nov., a marine bacterium isolated from intertidal sand.</title>
        <authorList>
            <person name="Liu A."/>
        </authorList>
    </citation>
    <scope>NUCLEOTIDE SEQUENCE [LARGE SCALE GENOMIC DNA]</scope>
    <source>
        <strain evidence="2 3">RZ05</strain>
    </source>
</reference>
<keyword evidence="1" id="KW-0472">Membrane</keyword>
<keyword evidence="1" id="KW-1133">Transmembrane helix</keyword>
<sequence length="76" mass="8782">MQGKKDSQEKLFASFQLAIAYNLKEYLKFIGKRAKSGAGMLVSAYLVGIVFYDFFFAPIRYPKTPFQYWDTLKKAP</sequence>